<keyword evidence="9" id="KW-1185">Reference proteome</keyword>
<dbReference type="Gene3D" id="2.60.40.380">
    <property type="entry name" value="Purple acid phosphatase-like, N-terminal"/>
    <property type="match status" value="1"/>
</dbReference>
<dbReference type="EC" id="3.1.3.2" evidence="3"/>
<organism evidence="8 9">
    <name type="scientific">Diatraea saccharalis</name>
    <name type="common">sugarcane borer</name>
    <dbReference type="NCBI Taxonomy" id="40085"/>
    <lineage>
        <taxon>Eukaryota</taxon>
        <taxon>Metazoa</taxon>
        <taxon>Ecdysozoa</taxon>
        <taxon>Arthropoda</taxon>
        <taxon>Hexapoda</taxon>
        <taxon>Insecta</taxon>
        <taxon>Pterygota</taxon>
        <taxon>Neoptera</taxon>
        <taxon>Endopterygota</taxon>
        <taxon>Lepidoptera</taxon>
        <taxon>Glossata</taxon>
        <taxon>Ditrysia</taxon>
        <taxon>Pyraloidea</taxon>
        <taxon>Crambidae</taxon>
        <taxon>Crambinae</taxon>
        <taxon>Diatraea</taxon>
    </lineage>
</organism>
<dbReference type="SUPFAM" id="SSF56300">
    <property type="entry name" value="Metallo-dependent phosphatases"/>
    <property type="match status" value="1"/>
</dbReference>
<keyword evidence="3" id="KW-0378">Hydrolase</keyword>
<dbReference type="InterPro" id="IPR015914">
    <property type="entry name" value="PAPs_N"/>
</dbReference>
<reference evidence="8" key="2">
    <citation type="submission" date="2022-10" db="EMBL/GenBank/DDBJ databases">
        <authorList>
            <consortium name="ENA_rothamsted_submissions"/>
            <consortium name="culmorum"/>
            <person name="King R."/>
        </authorList>
    </citation>
    <scope>NUCLEOTIDE SEQUENCE</scope>
</reference>
<dbReference type="InterPro" id="IPR025733">
    <property type="entry name" value="PAPs_C"/>
</dbReference>
<gene>
    <name evidence="8" type="ORF">DIATSA_LOCUS6241</name>
</gene>
<feature type="chain" id="PRO_5040505675" description="Purple acid phosphatase" evidence="4">
    <location>
        <begin position="16"/>
        <end position="431"/>
    </location>
</feature>
<accession>A0A9N9R2V9</accession>
<keyword evidence="2" id="KW-0325">Glycoprotein</keyword>
<feature type="domain" description="Purple acid phosphatase C-terminal" evidence="6">
    <location>
        <begin position="350"/>
        <end position="404"/>
    </location>
</feature>
<sequence length="431" mass="49878">MWYYTLLLLLGACSSKSILDNYYQPEQVHISFGAKTNDIVATWSTFNDTESIVRYGVSSPDQETSGSSEVFVDGGNMKRRQWIHRATMKDLKFDTHYVYQVGSEDGWSEQFTFKTPPAGEDWPVRIAIYGDMGLNGSKSLPFLRREVAEGRYDLILHVGDFAYDMQEREGRVGDAFMRLLQPLAARVPYMTCPGNHESAYNFSHYSSRFTMPGPNSNLYYSFDVGPIHFVSISTEVYYFTEYGIKLMVEQYEWLKRDLTIANMDVNRRVRPWVIVFGHRPMYCSNSDDVDCSVEYTRTGFLGLFALEPLLLQYGVDVALWAHEHSYERTWPLYDARVYNGTEEPYRDPRAPVHVVTGSAGCREQTDHFVKNPQPWSAFRSSDYGYTRFIAYNRTHIYMEQVSVENVTLSAREADVIDRFWIVKELHGPYNL</sequence>
<dbReference type="Pfam" id="PF00149">
    <property type="entry name" value="Metallophos"/>
    <property type="match status" value="1"/>
</dbReference>
<feature type="signal peptide" evidence="4">
    <location>
        <begin position="1"/>
        <end position="15"/>
    </location>
</feature>
<evidence type="ECO:0000256" key="1">
    <source>
        <dbReference type="ARBA" id="ARBA00022729"/>
    </source>
</evidence>
<comment type="similarity">
    <text evidence="3">Belongs to the metallophosphoesterase superfamily. Purple acid phosphatase family.</text>
</comment>
<keyword evidence="1 4" id="KW-0732">Signal</keyword>
<evidence type="ECO:0000259" key="5">
    <source>
        <dbReference type="Pfam" id="PF00149"/>
    </source>
</evidence>
<evidence type="ECO:0000313" key="8">
    <source>
        <dbReference type="EMBL" id="CAG9788442.1"/>
    </source>
</evidence>
<proteinExistence type="inferred from homology"/>
<evidence type="ECO:0000256" key="2">
    <source>
        <dbReference type="ARBA" id="ARBA00023180"/>
    </source>
</evidence>
<dbReference type="GO" id="GO:0003993">
    <property type="term" value="F:acid phosphatase activity"/>
    <property type="evidence" value="ECO:0007669"/>
    <property type="project" value="UniProtKB-EC"/>
</dbReference>
<dbReference type="Pfam" id="PF14008">
    <property type="entry name" value="Metallophos_C"/>
    <property type="match status" value="1"/>
</dbReference>
<dbReference type="EMBL" id="OU893350">
    <property type="protein sequence ID" value="CAG9788442.1"/>
    <property type="molecule type" value="Genomic_DNA"/>
</dbReference>
<reference evidence="8" key="1">
    <citation type="submission" date="2021-12" db="EMBL/GenBank/DDBJ databases">
        <authorList>
            <person name="King R."/>
        </authorList>
    </citation>
    <scope>NUCLEOTIDE SEQUENCE</scope>
</reference>
<evidence type="ECO:0000313" key="9">
    <source>
        <dbReference type="Proteomes" id="UP001153714"/>
    </source>
</evidence>
<dbReference type="SUPFAM" id="SSF49363">
    <property type="entry name" value="Purple acid phosphatase, N-terminal domain"/>
    <property type="match status" value="1"/>
</dbReference>
<dbReference type="Pfam" id="PF16656">
    <property type="entry name" value="Pur_ac_phosph_N"/>
    <property type="match status" value="1"/>
</dbReference>
<name>A0A9N9R2V9_9NEOP</name>
<dbReference type="PANTHER" id="PTHR45867">
    <property type="entry name" value="PURPLE ACID PHOSPHATASE"/>
    <property type="match status" value="1"/>
</dbReference>
<dbReference type="PANTHER" id="PTHR45867:SF3">
    <property type="entry name" value="ACID PHOSPHATASE TYPE 7"/>
    <property type="match status" value="1"/>
</dbReference>
<dbReference type="GO" id="GO:0046872">
    <property type="term" value="F:metal ion binding"/>
    <property type="evidence" value="ECO:0007669"/>
    <property type="project" value="InterPro"/>
</dbReference>
<feature type="domain" description="Purple acid phosphatase N-terminal" evidence="7">
    <location>
        <begin position="25"/>
        <end position="115"/>
    </location>
</feature>
<dbReference type="InterPro" id="IPR004843">
    <property type="entry name" value="Calcineurin-like_PHP"/>
</dbReference>
<comment type="catalytic activity">
    <reaction evidence="3">
        <text>a phosphate monoester + H2O = an alcohol + phosphate</text>
        <dbReference type="Rhea" id="RHEA:15017"/>
        <dbReference type="ChEBI" id="CHEBI:15377"/>
        <dbReference type="ChEBI" id="CHEBI:30879"/>
        <dbReference type="ChEBI" id="CHEBI:43474"/>
        <dbReference type="ChEBI" id="CHEBI:67140"/>
        <dbReference type="EC" id="3.1.3.2"/>
    </reaction>
</comment>
<dbReference type="InterPro" id="IPR041792">
    <property type="entry name" value="MPP_PAP"/>
</dbReference>
<dbReference type="CDD" id="cd00839">
    <property type="entry name" value="MPP_PAPs"/>
    <property type="match status" value="1"/>
</dbReference>
<evidence type="ECO:0000256" key="3">
    <source>
        <dbReference type="RuleBase" id="RU361203"/>
    </source>
</evidence>
<dbReference type="Proteomes" id="UP001153714">
    <property type="component" value="Chromosome 19"/>
</dbReference>
<dbReference type="InterPro" id="IPR029052">
    <property type="entry name" value="Metallo-depent_PP-like"/>
</dbReference>
<protein>
    <recommendedName>
        <fullName evidence="3">Purple acid phosphatase</fullName>
        <ecNumber evidence="3">3.1.3.2</ecNumber>
    </recommendedName>
</protein>
<evidence type="ECO:0000259" key="7">
    <source>
        <dbReference type="Pfam" id="PF16656"/>
    </source>
</evidence>
<feature type="domain" description="Calcineurin-like phosphoesterase" evidence="5">
    <location>
        <begin position="125"/>
        <end position="326"/>
    </location>
</feature>
<dbReference type="AlphaFoldDB" id="A0A9N9R2V9"/>
<dbReference type="OrthoDB" id="45007at2759"/>
<evidence type="ECO:0000259" key="6">
    <source>
        <dbReference type="Pfam" id="PF14008"/>
    </source>
</evidence>
<evidence type="ECO:0000256" key="4">
    <source>
        <dbReference type="SAM" id="SignalP"/>
    </source>
</evidence>
<dbReference type="Gene3D" id="3.60.21.10">
    <property type="match status" value="1"/>
</dbReference>
<dbReference type="InterPro" id="IPR008963">
    <property type="entry name" value="Purple_acid_Pase-like_N"/>
</dbReference>